<comment type="caution">
    <text evidence="1">The sequence shown here is derived from an EMBL/GenBank/DDBJ whole genome shotgun (WGS) entry which is preliminary data.</text>
</comment>
<name>A0A0N8KMB2_9CYAN</name>
<dbReference type="InterPro" id="IPR013321">
    <property type="entry name" value="Arc_rbn_hlx_hlx"/>
</dbReference>
<protein>
    <recommendedName>
        <fullName evidence="3">Ribbon-helix-helix protein, copG family</fullName>
    </recommendedName>
</protein>
<sequence>MSAKQKVTLYIPDELHRQFKIRSAVDGETMSSIAQRAIEFYLENAHLVESASELSDCAQGQAHRIHSCPSCSASIAIRAGKAALIAAHSEQPFDDLIELDKITELSSDTRSPDEGELVTC</sequence>
<evidence type="ECO:0000313" key="2">
    <source>
        <dbReference type="Proteomes" id="UP000050465"/>
    </source>
</evidence>
<dbReference type="STRING" id="1666911.HLUCCA11_19030"/>
<accession>A0A0N8KMB2</accession>
<gene>
    <name evidence="1" type="ORF">HLUCCA11_19030</name>
</gene>
<dbReference type="Proteomes" id="UP000050465">
    <property type="component" value="Unassembled WGS sequence"/>
</dbReference>
<dbReference type="SUPFAM" id="SSF47598">
    <property type="entry name" value="Ribbon-helix-helix"/>
    <property type="match status" value="1"/>
</dbReference>
<reference evidence="1 2" key="1">
    <citation type="submission" date="2015-09" db="EMBL/GenBank/DDBJ databases">
        <title>Identification and resolution of microdiversity through metagenomic sequencing of parallel consortia.</title>
        <authorList>
            <person name="Nelson W.C."/>
            <person name="Romine M.F."/>
            <person name="Lindemann S.R."/>
        </authorList>
    </citation>
    <scope>NUCLEOTIDE SEQUENCE [LARGE SCALE GENOMIC DNA]</scope>
    <source>
        <strain evidence="1">Ana</strain>
    </source>
</reference>
<dbReference type="EMBL" id="LJZR01000035">
    <property type="protein sequence ID" value="KPQ33250.1"/>
    <property type="molecule type" value="Genomic_DNA"/>
</dbReference>
<organism evidence="1 2">
    <name type="scientific">Phormidesmis priestleyi Ana</name>
    <dbReference type="NCBI Taxonomy" id="1666911"/>
    <lineage>
        <taxon>Bacteria</taxon>
        <taxon>Bacillati</taxon>
        <taxon>Cyanobacteriota</taxon>
        <taxon>Cyanophyceae</taxon>
        <taxon>Leptolyngbyales</taxon>
        <taxon>Leptolyngbyaceae</taxon>
        <taxon>Phormidesmis</taxon>
    </lineage>
</organism>
<dbReference type="GO" id="GO:0006355">
    <property type="term" value="P:regulation of DNA-templated transcription"/>
    <property type="evidence" value="ECO:0007669"/>
    <property type="project" value="InterPro"/>
</dbReference>
<evidence type="ECO:0000313" key="1">
    <source>
        <dbReference type="EMBL" id="KPQ33250.1"/>
    </source>
</evidence>
<proteinExistence type="predicted"/>
<evidence type="ECO:0008006" key="3">
    <source>
        <dbReference type="Google" id="ProtNLM"/>
    </source>
</evidence>
<dbReference type="AlphaFoldDB" id="A0A0N8KMB2"/>
<dbReference type="InterPro" id="IPR010985">
    <property type="entry name" value="Ribbon_hlx_hlx"/>
</dbReference>
<dbReference type="Gene3D" id="1.10.1220.10">
    <property type="entry name" value="Met repressor-like"/>
    <property type="match status" value="1"/>
</dbReference>